<gene>
    <name evidence="3" type="ORF">A3C89_01530</name>
</gene>
<keyword evidence="1" id="KW-0812">Transmembrane</keyword>
<feature type="signal peptide" evidence="2">
    <location>
        <begin position="1"/>
        <end position="20"/>
    </location>
</feature>
<keyword evidence="2" id="KW-0732">Signal</keyword>
<dbReference type="EMBL" id="MFLF01000020">
    <property type="protein sequence ID" value="OGG59071.1"/>
    <property type="molecule type" value="Genomic_DNA"/>
</dbReference>
<organism evidence="3 4">
    <name type="scientific">Candidatus Kaiserbacteria bacterium RIFCSPHIGHO2_02_FULL_50_50</name>
    <dbReference type="NCBI Taxonomy" id="1798492"/>
    <lineage>
        <taxon>Bacteria</taxon>
        <taxon>Candidatus Kaiseribacteriota</taxon>
    </lineage>
</organism>
<dbReference type="AlphaFoldDB" id="A0A1F6DCH2"/>
<reference evidence="3 4" key="1">
    <citation type="journal article" date="2016" name="Nat. Commun.">
        <title>Thousands of microbial genomes shed light on interconnected biogeochemical processes in an aquifer system.</title>
        <authorList>
            <person name="Anantharaman K."/>
            <person name="Brown C.T."/>
            <person name="Hug L.A."/>
            <person name="Sharon I."/>
            <person name="Castelle C.J."/>
            <person name="Probst A.J."/>
            <person name="Thomas B.C."/>
            <person name="Singh A."/>
            <person name="Wilkins M.J."/>
            <person name="Karaoz U."/>
            <person name="Brodie E.L."/>
            <person name="Williams K.H."/>
            <person name="Hubbard S.S."/>
            <person name="Banfield J.F."/>
        </authorList>
    </citation>
    <scope>NUCLEOTIDE SEQUENCE [LARGE SCALE GENOMIC DNA]</scope>
</reference>
<keyword evidence="1" id="KW-0472">Membrane</keyword>
<feature type="transmembrane region" description="Helical" evidence="1">
    <location>
        <begin position="85"/>
        <end position="109"/>
    </location>
</feature>
<comment type="caution">
    <text evidence="3">The sequence shown here is derived from an EMBL/GenBank/DDBJ whole genome shotgun (WGS) entry which is preliminary data.</text>
</comment>
<evidence type="ECO:0000256" key="2">
    <source>
        <dbReference type="SAM" id="SignalP"/>
    </source>
</evidence>
<dbReference type="InterPro" id="IPR007039">
    <property type="entry name" value="TrbC/VirB2"/>
</dbReference>
<feature type="transmembrane region" description="Helical" evidence="1">
    <location>
        <begin position="44"/>
        <end position="64"/>
    </location>
</feature>
<evidence type="ECO:0000313" key="3">
    <source>
        <dbReference type="EMBL" id="OGG59071.1"/>
    </source>
</evidence>
<protein>
    <submittedName>
        <fullName evidence="3">Uncharacterized protein</fullName>
    </submittedName>
</protein>
<sequence length="112" mass="12008">MKTFLYTVIGSLLLAPVAYGAAAQTTGALINPLKVDSVEGFLLAIIDVMLTFALPIVVLFMMWTGFQMVMARGNAGELTAAKKRFLNVLVGTLVIFGAKVILEIIQATIKAF</sequence>
<name>A0A1F6DCH2_9BACT</name>
<dbReference type="Pfam" id="PF04956">
    <property type="entry name" value="TrbC"/>
    <property type="match status" value="1"/>
</dbReference>
<feature type="chain" id="PRO_5009523767" evidence="2">
    <location>
        <begin position="21"/>
        <end position="112"/>
    </location>
</feature>
<evidence type="ECO:0000313" key="4">
    <source>
        <dbReference type="Proteomes" id="UP000178794"/>
    </source>
</evidence>
<dbReference type="STRING" id="1798492.A3C89_01530"/>
<proteinExistence type="predicted"/>
<accession>A0A1F6DCH2</accession>
<evidence type="ECO:0000256" key="1">
    <source>
        <dbReference type="SAM" id="Phobius"/>
    </source>
</evidence>
<dbReference type="Proteomes" id="UP000178794">
    <property type="component" value="Unassembled WGS sequence"/>
</dbReference>
<keyword evidence="1" id="KW-1133">Transmembrane helix</keyword>